<feature type="topological domain" description="Cytoplasmic" evidence="4">
    <location>
        <begin position="22"/>
        <end position="395"/>
    </location>
</feature>
<organism evidence="6 7">
    <name type="scientific">Halomonas chromatireducens</name>
    <dbReference type="NCBI Taxonomy" id="507626"/>
    <lineage>
        <taxon>Bacteria</taxon>
        <taxon>Pseudomonadati</taxon>
        <taxon>Pseudomonadota</taxon>
        <taxon>Gammaproteobacteria</taxon>
        <taxon>Oceanospirillales</taxon>
        <taxon>Halomonadaceae</taxon>
        <taxon>Halomonas</taxon>
    </lineage>
</organism>
<dbReference type="KEGG" id="hco:LOKO_00915"/>
<dbReference type="NCBIfam" id="NF008757">
    <property type="entry name" value="PRK11788.1-5"/>
    <property type="match status" value="1"/>
</dbReference>
<evidence type="ECO:0000256" key="2">
    <source>
        <dbReference type="ARBA" id="ARBA00022737"/>
    </source>
</evidence>
<dbReference type="Proteomes" id="UP000063387">
    <property type="component" value="Chromosome"/>
</dbReference>
<feature type="binding site" evidence="4">
    <location>
        <position position="380"/>
    </location>
    <ligand>
        <name>Fe cation</name>
        <dbReference type="ChEBI" id="CHEBI:24875"/>
    </ligand>
</feature>
<keyword evidence="4" id="KW-0408">Iron</keyword>
<dbReference type="HAMAP" id="MF_00994">
    <property type="entry name" value="LPS_assembly_LapB"/>
    <property type="match status" value="1"/>
</dbReference>
<dbReference type="InterPro" id="IPR011990">
    <property type="entry name" value="TPR-like_helical_dom_sf"/>
</dbReference>
<evidence type="ECO:0000256" key="3">
    <source>
        <dbReference type="ARBA" id="ARBA00022803"/>
    </source>
</evidence>
<dbReference type="GO" id="GO:0008653">
    <property type="term" value="P:lipopolysaccharide metabolic process"/>
    <property type="evidence" value="ECO:0007669"/>
    <property type="project" value="InterPro"/>
</dbReference>
<feature type="binding site" evidence="4">
    <location>
        <position position="366"/>
    </location>
    <ligand>
        <name>Fe cation</name>
        <dbReference type="ChEBI" id="CHEBI:24875"/>
    </ligand>
</feature>
<evidence type="ECO:0000256" key="4">
    <source>
        <dbReference type="HAMAP-Rule" id="MF_00994"/>
    </source>
</evidence>
<keyword evidence="4" id="KW-0997">Cell inner membrane</keyword>
<dbReference type="RefSeq" id="WP_066445640.1">
    <property type="nucleotide sequence ID" value="NZ_CP014226.1"/>
</dbReference>
<evidence type="ECO:0000313" key="7">
    <source>
        <dbReference type="Proteomes" id="UP000063387"/>
    </source>
</evidence>
<gene>
    <name evidence="4" type="primary">lapB</name>
    <name evidence="6" type="ORF">LOKO_00915</name>
</gene>
<sequence>MPDVLLLALLVAAVAIGWWLGRRERRGYRDDDTPASLSRDYFVGLNYLLNEEPDRAIETFVGALEVNSETIDTHITLGNLFRTRGEADRAVKIHQNLLARPTLTSAQSDQVQLELSRDFFNLGLLDRAERLLQQLIRESSHDDVRHAAKRLLADLFDREGEWQAAFDVAHPTLTRQHDDLRRAAAHWLCELAEQERRSASPGLARKHLRLALSVDAKCVRANLLLAAMAQDTGHYRDAIRLLMRIPDQDLDFIPTVLEPLRHAYQLLGDEDGLVTRLEGLLDRAHFTSLIIMLAETQRRRLGNQAAIDLVSELLNHSPSLGALDYLLDLYQHQQQERDTPDSRIQLLKQHTHTLLQARPRHRCGRCGFDGEPLHWQCPRCRSWGTTRPITGIEGE</sequence>
<keyword evidence="4" id="KW-0472">Membrane</keyword>
<reference evidence="6 7" key="2">
    <citation type="submission" date="2016-02" db="EMBL/GenBank/DDBJ databases">
        <authorList>
            <person name="Wen L."/>
            <person name="He K."/>
            <person name="Yang H."/>
        </authorList>
    </citation>
    <scope>NUCLEOTIDE SEQUENCE [LARGE SCALE GENOMIC DNA]</scope>
    <source>
        <strain evidence="6 7">AGD 8-3</strain>
    </source>
</reference>
<comment type="function">
    <text evidence="4">Modulates cellular lipopolysaccharide (LPS) levels by regulating LpxC, which is involved in lipid A biosynthesis. May act by modulating the proteolytic activity of FtsH towards LpxC. May also coordinate assembly of proteins involved in LPS synthesis at the plasma membrane.</text>
</comment>
<dbReference type="OrthoDB" id="507476at2"/>
<keyword evidence="7" id="KW-1185">Reference proteome</keyword>
<keyword evidence="3 4" id="KW-0802">TPR repeat</keyword>
<dbReference type="GO" id="GO:0046890">
    <property type="term" value="P:regulation of lipid biosynthetic process"/>
    <property type="evidence" value="ECO:0007669"/>
    <property type="project" value="UniProtKB-UniRule"/>
</dbReference>
<dbReference type="PANTHER" id="PTHR45586:SF1">
    <property type="entry name" value="LIPOPOLYSACCHARIDE ASSEMBLY PROTEIN B"/>
    <property type="match status" value="1"/>
</dbReference>
<name>A0A0X8HC94_9GAMM</name>
<keyword evidence="4" id="KW-1003">Cell membrane</keyword>
<dbReference type="InterPro" id="IPR051012">
    <property type="entry name" value="CellSynth/LPSAsmb/PSIAsmb"/>
</dbReference>
<evidence type="ECO:0000259" key="5">
    <source>
        <dbReference type="Pfam" id="PF18073"/>
    </source>
</evidence>
<dbReference type="CDD" id="cd00350">
    <property type="entry name" value="rubredoxin_like"/>
    <property type="match status" value="1"/>
</dbReference>
<dbReference type="AlphaFoldDB" id="A0A0X8HC94"/>
<dbReference type="PANTHER" id="PTHR45586">
    <property type="entry name" value="TPR REPEAT-CONTAINING PROTEIN PA4667"/>
    <property type="match status" value="1"/>
</dbReference>
<keyword evidence="2 4" id="KW-0677">Repeat</keyword>
<dbReference type="Pfam" id="PF18073">
    <property type="entry name" value="Zn_ribbon_LapB"/>
    <property type="match status" value="1"/>
</dbReference>
<comment type="subcellular location">
    <subcellularLocation>
        <location evidence="4">Cell inner membrane</location>
        <topology evidence="4">Single-pass membrane protein</topology>
        <orientation evidence="4">Cytoplasmic side</orientation>
    </subcellularLocation>
</comment>
<proteinExistence type="inferred from homology"/>
<dbReference type="GO" id="GO:0009898">
    <property type="term" value="C:cytoplasmic side of plasma membrane"/>
    <property type="evidence" value="ECO:0007669"/>
    <property type="project" value="UniProtKB-UniRule"/>
</dbReference>
<feature type="domain" description="LapB rubredoxin metal binding" evidence="5">
    <location>
        <begin position="361"/>
        <end position="386"/>
    </location>
</feature>
<keyword evidence="4" id="KW-1133">Transmembrane helix</keyword>
<dbReference type="InterPro" id="IPR041166">
    <property type="entry name" value="Rubredoxin_2"/>
</dbReference>
<protein>
    <recommendedName>
        <fullName evidence="4">Lipopolysaccharide assembly protein B</fullName>
    </recommendedName>
</protein>
<evidence type="ECO:0000313" key="6">
    <source>
        <dbReference type="EMBL" id="AMC99996.1"/>
    </source>
</evidence>
<dbReference type="Gene3D" id="1.25.40.10">
    <property type="entry name" value="Tetratricopeptide repeat domain"/>
    <property type="match status" value="2"/>
</dbReference>
<keyword evidence="1 4" id="KW-0479">Metal-binding</keyword>
<dbReference type="PATRIC" id="fig|507626.3.peg.909"/>
<evidence type="ECO:0000256" key="1">
    <source>
        <dbReference type="ARBA" id="ARBA00022723"/>
    </source>
</evidence>
<accession>A0A0X8HC94</accession>
<feature type="binding site" evidence="4">
    <location>
        <position position="363"/>
    </location>
    <ligand>
        <name>Fe cation</name>
        <dbReference type="ChEBI" id="CHEBI:24875"/>
    </ligand>
</feature>
<comment type="similarity">
    <text evidence="4">Belongs to the LapB family.</text>
</comment>
<dbReference type="SUPFAM" id="SSF48452">
    <property type="entry name" value="TPR-like"/>
    <property type="match status" value="1"/>
</dbReference>
<dbReference type="STRING" id="507626.LOKO_00915"/>
<dbReference type="InterPro" id="IPR030865">
    <property type="entry name" value="LapB"/>
</dbReference>
<reference evidence="6 7" key="1">
    <citation type="journal article" date="2016" name="Genome Announc.">
        <title>Draft Genome Sequence of 'Halomonas chromatireducens' Strain AGD 8-3, a Haloalkaliphilic Chromate- and Selenite-Reducing Gammaproteobacterium.</title>
        <authorList>
            <person name="Sharko F.S."/>
            <person name="Shapovalova A.A."/>
            <person name="Tsygankova S.V."/>
            <person name="Komova A.V."/>
            <person name="Boulygina E.S."/>
            <person name="Teslyuk A.B."/>
            <person name="Gotovtsev P.M."/>
            <person name="Namsaraev Z.B."/>
            <person name="Khijniak T.V."/>
            <person name="Nedoluzhko A.V."/>
            <person name="Vasilov R.G."/>
        </authorList>
    </citation>
    <scope>NUCLEOTIDE SEQUENCE [LARGE SCALE GENOMIC DNA]</scope>
    <source>
        <strain evidence="6 7">AGD 8-3</strain>
    </source>
</reference>
<dbReference type="EMBL" id="CP014226">
    <property type="protein sequence ID" value="AMC99996.1"/>
    <property type="molecule type" value="Genomic_DNA"/>
</dbReference>
<feature type="binding site" evidence="4">
    <location>
        <position position="377"/>
    </location>
    <ligand>
        <name>Fe cation</name>
        <dbReference type="ChEBI" id="CHEBI:24875"/>
    </ligand>
</feature>
<dbReference type="GO" id="GO:0005506">
    <property type="term" value="F:iron ion binding"/>
    <property type="evidence" value="ECO:0007669"/>
    <property type="project" value="UniProtKB-UniRule"/>
</dbReference>
<keyword evidence="4" id="KW-0812">Transmembrane</keyword>